<feature type="region of interest" description="Disordered" evidence="6">
    <location>
        <begin position="24"/>
        <end position="50"/>
    </location>
</feature>
<name>A0AAV6Y4X8_9LAMI</name>
<sequence>MSFTTASTPVIAATPATTFTVAVQNRQKSSVTPRNRPPPSVPPDLDEEQRPLRTLHHQNHRRNQRPPRRIWFNIILEFMFYFQKYESCKLNGHFEMVDDTNPFLAENARPPFSSQEIVTGFVGSTKIITAYNQGAGFVLLQTVPVLYEKYEDQVDAFAEKAEAELKKHYVVFNVKVLSKIPKGSLKYKKFA</sequence>
<dbReference type="GO" id="GO:0005789">
    <property type="term" value="C:endoplasmic reticulum membrane"/>
    <property type="evidence" value="ECO:0007669"/>
    <property type="project" value="UniProtKB-SubCell"/>
</dbReference>
<evidence type="ECO:0000259" key="7">
    <source>
        <dbReference type="PROSITE" id="PS50845"/>
    </source>
</evidence>
<evidence type="ECO:0000256" key="3">
    <source>
        <dbReference type="ARBA" id="ARBA00022824"/>
    </source>
</evidence>
<keyword evidence="9" id="KW-1185">Reference proteome</keyword>
<feature type="domain" description="Reticulon" evidence="7">
    <location>
        <begin position="136"/>
        <end position="191"/>
    </location>
</feature>
<gene>
    <name evidence="8" type="ORF">BUALT_Bualt02G0027800</name>
</gene>
<dbReference type="Proteomes" id="UP000826271">
    <property type="component" value="Unassembled WGS sequence"/>
</dbReference>
<dbReference type="PANTHER" id="PTHR10994">
    <property type="entry name" value="RETICULON"/>
    <property type="match status" value="1"/>
</dbReference>
<keyword evidence="5" id="KW-0472">Membrane</keyword>
<keyword evidence="3" id="KW-0256">Endoplasmic reticulum</keyword>
<accession>A0AAV6Y4X8</accession>
<evidence type="ECO:0000256" key="6">
    <source>
        <dbReference type="SAM" id="MobiDB-lite"/>
    </source>
</evidence>
<dbReference type="PANTHER" id="PTHR10994:SF144">
    <property type="entry name" value="RETICULON-LIKE PROTEIN"/>
    <property type="match status" value="1"/>
</dbReference>
<protein>
    <recommendedName>
        <fullName evidence="7">Reticulon domain-containing protein</fullName>
    </recommendedName>
</protein>
<dbReference type="GO" id="GO:0009617">
    <property type="term" value="P:response to bacterium"/>
    <property type="evidence" value="ECO:0007669"/>
    <property type="project" value="InterPro"/>
</dbReference>
<evidence type="ECO:0000256" key="1">
    <source>
        <dbReference type="ARBA" id="ARBA00004477"/>
    </source>
</evidence>
<evidence type="ECO:0000256" key="2">
    <source>
        <dbReference type="ARBA" id="ARBA00022692"/>
    </source>
</evidence>
<keyword evidence="2" id="KW-0812">Transmembrane</keyword>
<dbReference type="InterPro" id="IPR003388">
    <property type="entry name" value="Reticulon"/>
</dbReference>
<proteinExistence type="predicted"/>
<dbReference type="EMBL" id="WHWC01000002">
    <property type="protein sequence ID" value="KAG8387502.1"/>
    <property type="molecule type" value="Genomic_DNA"/>
</dbReference>
<evidence type="ECO:0000256" key="5">
    <source>
        <dbReference type="ARBA" id="ARBA00023136"/>
    </source>
</evidence>
<dbReference type="PROSITE" id="PS50845">
    <property type="entry name" value="RETICULON"/>
    <property type="match status" value="1"/>
</dbReference>
<evidence type="ECO:0000313" key="9">
    <source>
        <dbReference type="Proteomes" id="UP000826271"/>
    </source>
</evidence>
<reference evidence="8" key="1">
    <citation type="submission" date="2019-10" db="EMBL/GenBank/DDBJ databases">
        <authorList>
            <person name="Zhang R."/>
            <person name="Pan Y."/>
            <person name="Wang J."/>
            <person name="Ma R."/>
            <person name="Yu S."/>
        </authorList>
    </citation>
    <scope>NUCLEOTIDE SEQUENCE</scope>
    <source>
        <strain evidence="8">LA-IB0</strain>
        <tissue evidence="8">Leaf</tissue>
    </source>
</reference>
<comment type="subcellular location">
    <subcellularLocation>
        <location evidence="1">Endoplasmic reticulum membrane</location>
        <topology evidence="1">Multi-pass membrane protein</topology>
    </subcellularLocation>
</comment>
<organism evidence="8 9">
    <name type="scientific">Buddleja alternifolia</name>
    <dbReference type="NCBI Taxonomy" id="168488"/>
    <lineage>
        <taxon>Eukaryota</taxon>
        <taxon>Viridiplantae</taxon>
        <taxon>Streptophyta</taxon>
        <taxon>Embryophyta</taxon>
        <taxon>Tracheophyta</taxon>
        <taxon>Spermatophyta</taxon>
        <taxon>Magnoliopsida</taxon>
        <taxon>eudicotyledons</taxon>
        <taxon>Gunneridae</taxon>
        <taxon>Pentapetalae</taxon>
        <taxon>asterids</taxon>
        <taxon>lamiids</taxon>
        <taxon>Lamiales</taxon>
        <taxon>Scrophulariaceae</taxon>
        <taxon>Buddlejeae</taxon>
        <taxon>Buddleja</taxon>
    </lineage>
</organism>
<keyword evidence="4" id="KW-1133">Transmembrane helix</keyword>
<comment type="caution">
    <text evidence="8">The sequence shown here is derived from an EMBL/GenBank/DDBJ whole genome shotgun (WGS) entry which is preliminary data.</text>
</comment>
<dbReference type="InterPro" id="IPR045064">
    <property type="entry name" value="Reticulon-like"/>
</dbReference>
<feature type="compositionally biased region" description="Low complexity" evidence="6">
    <location>
        <begin position="24"/>
        <end position="34"/>
    </location>
</feature>
<evidence type="ECO:0000313" key="8">
    <source>
        <dbReference type="EMBL" id="KAG8387502.1"/>
    </source>
</evidence>
<evidence type="ECO:0000256" key="4">
    <source>
        <dbReference type="ARBA" id="ARBA00022989"/>
    </source>
</evidence>
<dbReference type="AlphaFoldDB" id="A0AAV6Y4X8"/>